<evidence type="ECO:0000313" key="1">
    <source>
        <dbReference type="EMBL" id="CAH0365932.1"/>
    </source>
</evidence>
<protein>
    <submittedName>
        <fullName evidence="1">Uncharacterized protein</fullName>
    </submittedName>
</protein>
<dbReference type="SUPFAM" id="SSF56784">
    <property type="entry name" value="HAD-like"/>
    <property type="match status" value="1"/>
</dbReference>
<dbReference type="OrthoDB" id="40579at2759"/>
<dbReference type="Pfam" id="PF00702">
    <property type="entry name" value="Hydrolase"/>
    <property type="match status" value="1"/>
</dbReference>
<dbReference type="InterPro" id="IPR036412">
    <property type="entry name" value="HAD-like_sf"/>
</dbReference>
<accession>A0A8J2WRP4</accession>
<dbReference type="Gene3D" id="3.40.50.1000">
    <property type="entry name" value="HAD superfamily/HAD-like"/>
    <property type="match status" value="1"/>
</dbReference>
<dbReference type="PANTHER" id="PTHR18901:SF38">
    <property type="entry name" value="PSEUDOURIDINE-5'-PHOSPHATASE"/>
    <property type="match status" value="1"/>
</dbReference>
<dbReference type="Proteomes" id="UP000789595">
    <property type="component" value="Unassembled WGS sequence"/>
</dbReference>
<keyword evidence="2" id="KW-1185">Reference proteome</keyword>
<evidence type="ECO:0000313" key="2">
    <source>
        <dbReference type="Proteomes" id="UP000789595"/>
    </source>
</evidence>
<dbReference type="InterPro" id="IPR023214">
    <property type="entry name" value="HAD_sf"/>
</dbReference>
<dbReference type="PANTHER" id="PTHR18901">
    <property type="entry name" value="2-DEOXYGLUCOSE-6-PHOSPHATE PHOSPHATASE 2"/>
    <property type="match status" value="1"/>
</dbReference>
<name>A0A8J2WRP4_9STRA</name>
<comment type="caution">
    <text evidence="1">The sequence shown here is derived from an EMBL/GenBank/DDBJ whole genome shotgun (WGS) entry which is preliminary data.</text>
</comment>
<dbReference type="EMBL" id="CAKKNE010000001">
    <property type="protein sequence ID" value="CAH0365932.1"/>
    <property type="molecule type" value="Genomic_DNA"/>
</dbReference>
<sequence length="234" mass="24696">MATFAPLKIDAVIFDVDALLQDDGEPRPGAVDLVQGLVDRKIPLAAVTSGTQATFDARLGRHPDLRYSMSAVVTADDEAENLYVKAAQRLGVDAPACLACDATQPGLEAAQSAGCLLCALASGLEGLRPNLSLPGGLATLDHERVLEFERKPPLAFMVETCTRWKECNPKALGDYDLMTLGGRLRRPNVGPEPGPAGGGREELLAKLRGNGEKVRGDVAKLAAEEAATTTLPKL</sequence>
<organism evidence="1 2">
    <name type="scientific">Pelagomonas calceolata</name>
    <dbReference type="NCBI Taxonomy" id="35677"/>
    <lineage>
        <taxon>Eukaryota</taxon>
        <taxon>Sar</taxon>
        <taxon>Stramenopiles</taxon>
        <taxon>Ochrophyta</taxon>
        <taxon>Pelagophyceae</taxon>
        <taxon>Pelagomonadales</taxon>
        <taxon>Pelagomonadaceae</taxon>
        <taxon>Pelagomonas</taxon>
    </lineage>
</organism>
<dbReference type="AlphaFoldDB" id="A0A8J2WRP4"/>
<reference evidence="1" key="1">
    <citation type="submission" date="2021-11" db="EMBL/GenBank/DDBJ databases">
        <authorList>
            <consortium name="Genoscope - CEA"/>
            <person name="William W."/>
        </authorList>
    </citation>
    <scope>NUCLEOTIDE SEQUENCE</scope>
</reference>
<dbReference type="CDD" id="cd07505">
    <property type="entry name" value="HAD_BPGM-like"/>
    <property type="match status" value="1"/>
</dbReference>
<gene>
    <name evidence="1" type="ORF">PECAL_1P23970</name>
</gene>
<proteinExistence type="predicted"/>